<evidence type="ECO:0000256" key="10">
    <source>
        <dbReference type="ARBA" id="ARBA00023136"/>
    </source>
</evidence>
<dbReference type="GO" id="GO:0045332">
    <property type="term" value="P:phospholipid translocation"/>
    <property type="evidence" value="ECO:0007669"/>
    <property type="project" value="TreeGrafter"/>
</dbReference>
<dbReference type="InterPro" id="IPR023214">
    <property type="entry name" value="HAD_sf"/>
</dbReference>
<keyword evidence="10 14" id="KW-0472">Membrane</keyword>
<accession>D2V089</accession>
<evidence type="ECO:0000256" key="11">
    <source>
        <dbReference type="PIRSR" id="PIRSR606539-1"/>
    </source>
</evidence>
<evidence type="ECO:0000256" key="14">
    <source>
        <dbReference type="RuleBase" id="RU362033"/>
    </source>
</evidence>
<feature type="binding site" evidence="12">
    <location>
        <position position="819"/>
    </location>
    <ligand>
        <name>ATP</name>
        <dbReference type="ChEBI" id="CHEBI:30616"/>
    </ligand>
</feature>
<dbReference type="InterPro" id="IPR032631">
    <property type="entry name" value="P-type_ATPase_N"/>
</dbReference>
<feature type="compositionally biased region" description="Basic and acidic residues" evidence="15">
    <location>
        <begin position="48"/>
        <end position="62"/>
    </location>
</feature>
<feature type="binding site" evidence="12">
    <location>
        <position position="959"/>
    </location>
    <ligand>
        <name>ATP</name>
        <dbReference type="ChEBI" id="CHEBI:30616"/>
    </ligand>
</feature>
<evidence type="ECO:0000256" key="15">
    <source>
        <dbReference type="SAM" id="MobiDB-lite"/>
    </source>
</evidence>
<keyword evidence="3 14" id="KW-0812">Transmembrane</keyword>
<keyword evidence="8 14" id="KW-1278">Translocase</keyword>
<evidence type="ECO:0000256" key="5">
    <source>
        <dbReference type="ARBA" id="ARBA00022741"/>
    </source>
</evidence>
<dbReference type="SFLD" id="SFLDF00027">
    <property type="entry name" value="p-type_atpase"/>
    <property type="match status" value="1"/>
</dbReference>
<feature type="transmembrane region" description="Helical" evidence="14">
    <location>
        <begin position="1280"/>
        <end position="1305"/>
    </location>
</feature>
<dbReference type="PROSITE" id="PS00154">
    <property type="entry name" value="ATPASE_E1_E2"/>
    <property type="match status" value="1"/>
</dbReference>
<evidence type="ECO:0000313" key="19">
    <source>
        <dbReference type="EMBL" id="EFC49675.1"/>
    </source>
</evidence>
<dbReference type="PANTHER" id="PTHR24092:SF19">
    <property type="entry name" value="PHOSPHOLIPID-TRANSPORTING ATPASE"/>
    <property type="match status" value="1"/>
</dbReference>
<dbReference type="InterPro" id="IPR059000">
    <property type="entry name" value="ATPase_P-type_domA"/>
</dbReference>
<organism evidence="20">
    <name type="scientific">Naegleria gruberi</name>
    <name type="common">Amoeba</name>
    <dbReference type="NCBI Taxonomy" id="5762"/>
    <lineage>
        <taxon>Eukaryota</taxon>
        <taxon>Discoba</taxon>
        <taxon>Heterolobosea</taxon>
        <taxon>Tetramitia</taxon>
        <taxon>Eutetramitia</taxon>
        <taxon>Vahlkampfiidae</taxon>
        <taxon>Naegleria</taxon>
    </lineage>
</organism>
<feature type="binding site" evidence="12">
    <location>
        <position position="817"/>
    </location>
    <ligand>
        <name>ATP</name>
        <dbReference type="ChEBI" id="CHEBI:30616"/>
    </ligand>
</feature>
<evidence type="ECO:0000256" key="12">
    <source>
        <dbReference type="PIRSR" id="PIRSR606539-2"/>
    </source>
</evidence>
<keyword evidence="7 13" id="KW-0460">Magnesium</keyword>
<feature type="transmembrane region" description="Helical" evidence="14">
    <location>
        <begin position="1064"/>
        <end position="1081"/>
    </location>
</feature>
<dbReference type="GO" id="GO:0005524">
    <property type="term" value="F:ATP binding"/>
    <property type="evidence" value="ECO:0007669"/>
    <property type="project" value="UniProtKB-UniRule"/>
</dbReference>
<comment type="cofactor">
    <cofactor evidence="13">
        <name>Mg(2+)</name>
        <dbReference type="ChEBI" id="CHEBI:18420"/>
    </cofactor>
</comment>
<dbReference type="Pfam" id="PF13246">
    <property type="entry name" value="Cation_ATPase"/>
    <property type="match status" value="1"/>
</dbReference>
<evidence type="ECO:0000256" key="7">
    <source>
        <dbReference type="ARBA" id="ARBA00022842"/>
    </source>
</evidence>
<dbReference type="InParanoid" id="D2V089"/>
<dbReference type="PRINTS" id="PR00119">
    <property type="entry name" value="CATATPASE"/>
</dbReference>
<name>D2V089_NAEGR</name>
<reference evidence="19 20" key="1">
    <citation type="journal article" date="2010" name="Cell">
        <title>The genome of Naegleria gruberi illuminates early eukaryotic versatility.</title>
        <authorList>
            <person name="Fritz-Laylin L.K."/>
            <person name="Prochnik S.E."/>
            <person name="Ginger M.L."/>
            <person name="Dacks J.B."/>
            <person name="Carpenter M.L."/>
            <person name="Field M.C."/>
            <person name="Kuo A."/>
            <person name="Paredez A."/>
            <person name="Chapman J."/>
            <person name="Pham J."/>
            <person name="Shu S."/>
            <person name="Neupane R."/>
            <person name="Cipriano M."/>
            <person name="Mancuso J."/>
            <person name="Tu H."/>
            <person name="Salamov A."/>
            <person name="Lindquist E."/>
            <person name="Shapiro H."/>
            <person name="Lucas S."/>
            <person name="Grigoriev I.V."/>
            <person name="Cande W.Z."/>
            <person name="Fulton C."/>
            <person name="Rokhsar D.S."/>
            <person name="Dawson S.C."/>
        </authorList>
    </citation>
    <scope>NUCLEOTIDE SEQUENCE [LARGE SCALE GENOMIC DNA]</scope>
    <source>
        <strain evidence="19 20">NEG-M</strain>
    </source>
</reference>
<feature type="transmembrane region" description="Helical" evidence="14">
    <location>
        <begin position="368"/>
        <end position="390"/>
    </location>
</feature>
<dbReference type="InterPro" id="IPR023298">
    <property type="entry name" value="ATPase_P-typ_TM_dom_sf"/>
</dbReference>
<dbReference type="Gene3D" id="3.40.50.1000">
    <property type="entry name" value="HAD superfamily/HAD-like"/>
    <property type="match status" value="1"/>
</dbReference>
<feature type="binding site" evidence="12">
    <location>
        <position position="707"/>
    </location>
    <ligand>
        <name>ATP</name>
        <dbReference type="ChEBI" id="CHEBI:30616"/>
    </ligand>
</feature>
<evidence type="ECO:0000256" key="3">
    <source>
        <dbReference type="ARBA" id="ARBA00022692"/>
    </source>
</evidence>
<dbReference type="Pfam" id="PF16209">
    <property type="entry name" value="PhoLip_ATPase_N"/>
    <property type="match status" value="1"/>
</dbReference>
<dbReference type="STRING" id="5762.D2V089"/>
<feature type="binding site" evidence="12">
    <location>
        <position position="818"/>
    </location>
    <ligand>
        <name>ATP</name>
        <dbReference type="ChEBI" id="CHEBI:30616"/>
    </ligand>
</feature>
<dbReference type="PANTHER" id="PTHR24092">
    <property type="entry name" value="PROBABLE PHOSPHOLIPID-TRANSPORTING ATPASE"/>
    <property type="match status" value="1"/>
</dbReference>
<evidence type="ECO:0000313" key="20">
    <source>
        <dbReference type="Proteomes" id="UP000006671"/>
    </source>
</evidence>
<feature type="binding site" evidence="12">
    <location>
        <position position="916"/>
    </location>
    <ligand>
        <name>ATP</name>
        <dbReference type="ChEBI" id="CHEBI:30616"/>
    </ligand>
</feature>
<feature type="transmembrane region" description="Helical" evidence="14">
    <location>
        <begin position="411"/>
        <end position="439"/>
    </location>
</feature>
<feature type="domain" description="P-type ATPase A" evidence="16">
    <location>
        <begin position="230"/>
        <end position="395"/>
    </location>
</feature>
<gene>
    <name evidence="19" type="ORF">NAEGRDRAFT_56698</name>
</gene>
<dbReference type="SFLD" id="SFLDS00003">
    <property type="entry name" value="Haloacid_Dehalogenase"/>
    <property type="match status" value="1"/>
</dbReference>
<keyword evidence="20" id="KW-1185">Reference proteome</keyword>
<dbReference type="KEGG" id="ngr:NAEGRDRAFT_56698"/>
<feature type="binding site" evidence="13">
    <location>
        <position position="959"/>
    </location>
    <ligand>
        <name>Mg(2+)</name>
        <dbReference type="ChEBI" id="CHEBI:18420"/>
    </ligand>
</feature>
<dbReference type="InterPro" id="IPR008250">
    <property type="entry name" value="ATPase_P-typ_transduc_dom_A_sf"/>
</dbReference>
<evidence type="ECO:0000256" key="1">
    <source>
        <dbReference type="ARBA" id="ARBA00004141"/>
    </source>
</evidence>
<feature type="transmembrane region" description="Helical" evidence="14">
    <location>
        <begin position="1136"/>
        <end position="1161"/>
    </location>
</feature>
<feature type="transmembrane region" description="Helical" evidence="14">
    <location>
        <begin position="1234"/>
        <end position="1260"/>
    </location>
</feature>
<comment type="catalytic activity">
    <reaction evidence="14">
        <text>ATP + H2O + phospholipidSide 1 = ADP + phosphate + phospholipidSide 2.</text>
        <dbReference type="EC" id="7.6.2.1"/>
    </reaction>
</comment>
<feature type="binding site" evidence="12">
    <location>
        <position position="958"/>
    </location>
    <ligand>
        <name>ATP</name>
        <dbReference type="ChEBI" id="CHEBI:30616"/>
    </ligand>
</feature>
<dbReference type="OrthoDB" id="377733at2759"/>
<feature type="binding site" evidence="13">
    <location>
        <position position="548"/>
    </location>
    <ligand>
        <name>Mg(2+)</name>
        <dbReference type="ChEBI" id="CHEBI:18420"/>
    </ligand>
</feature>
<dbReference type="GO" id="GO:0005886">
    <property type="term" value="C:plasma membrane"/>
    <property type="evidence" value="ECO:0007669"/>
    <property type="project" value="TreeGrafter"/>
</dbReference>
<feature type="binding site" evidence="12">
    <location>
        <position position="548"/>
    </location>
    <ligand>
        <name>ATP</name>
        <dbReference type="ChEBI" id="CHEBI:30616"/>
    </ligand>
</feature>
<keyword evidence="6 12" id="KW-0067">ATP-binding</keyword>
<evidence type="ECO:0000256" key="2">
    <source>
        <dbReference type="ARBA" id="ARBA00004308"/>
    </source>
</evidence>
<evidence type="ECO:0000256" key="9">
    <source>
        <dbReference type="ARBA" id="ARBA00022989"/>
    </source>
</evidence>
<dbReference type="InterPro" id="IPR044492">
    <property type="entry name" value="P_typ_ATPase_HD_dom"/>
</dbReference>
<dbReference type="Gene3D" id="2.70.150.10">
    <property type="entry name" value="Calcium-transporting ATPase, cytoplasmic transduction domain A"/>
    <property type="match status" value="1"/>
</dbReference>
<protein>
    <recommendedName>
        <fullName evidence="14">Phospholipid-transporting ATPase</fullName>
        <ecNumber evidence="14">7.6.2.1</ecNumber>
    </recommendedName>
</protein>
<evidence type="ECO:0000256" key="8">
    <source>
        <dbReference type="ARBA" id="ARBA00022967"/>
    </source>
</evidence>
<dbReference type="GO" id="GO:0000287">
    <property type="term" value="F:magnesium ion binding"/>
    <property type="evidence" value="ECO:0007669"/>
    <property type="project" value="UniProtKB-UniRule"/>
</dbReference>
<evidence type="ECO:0000256" key="4">
    <source>
        <dbReference type="ARBA" id="ARBA00022723"/>
    </source>
</evidence>
<dbReference type="InterPro" id="IPR023299">
    <property type="entry name" value="ATPase_P-typ_cyto_dom_N"/>
</dbReference>
<dbReference type="VEuPathDB" id="AmoebaDB:NAEGRDRAFT_56698"/>
<dbReference type="NCBIfam" id="TIGR01652">
    <property type="entry name" value="ATPase-Plipid"/>
    <property type="match status" value="1"/>
</dbReference>
<feature type="binding site" evidence="12">
    <location>
        <position position="550"/>
    </location>
    <ligand>
        <name>ATP</name>
        <dbReference type="ChEBI" id="CHEBI:30616"/>
    </ligand>
</feature>
<evidence type="ECO:0000256" key="6">
    <source>
        <dbReference type="ARBA" id="ARBA00022840"/>
    </source>
</evidence>
<feature type="region of interest" description="Disordered" evidence="15">
    <location>
        <begin position="1"/>
        <end position="76"/>
    </location>
</feature>
<dbReference type="eggNOG" id="KOG0206">
    <property type="taxonomic scope" value="Eukaryota"/>
</dbReference>
<dbReference type="GeneID" id="8855291"/>
<feature type="binding site" evidence="12">
    <location>
        <position position="633"/>
    </location>
    <ligand>
        <name>ATP</name>
        <dbReference type="ChEBI" id="CHEBI:30616"/>
    </ligand>
</feature>
<evidence type="ECO:0000259" key="17">
    <source>
        <dbReference type="Pfam" id="PF16209"/>
    </source>
</evidence>
<dbReference type="SUPFAM" id="SSF81665">
    <property type="entry name" value="Calcium ATPase, transmembrane domain M"/>
    <property type="match status" value="1"/>
</dbReference>
<dbReference type="Proteomes" id="UP000006671">
    <property type="component" value="Unassembled WGS sequence"/>
</dbReference>
<feature type="binding site" evidence="13">
    <location>
        <position position="550"/>
    </location>
    <ligand>
        <name>Mg(2+)</name>
        <dbReference type="ChEBI" id="CHEBI:18420"/>
    </ligand>
</feature>
<feature type="domain" description="P-type ATPase N-terminal" evidence="17">
    <location>
        <begin position="164"/>
        <end position="221"/>
    </location>
</feature>
<dbReference type="GO" id="GO:0140326">
    <property type="term" value="F:ATPase-coupled intramembrane lipid transporter activity"/>
    <property type="evidence" value="ECO:0007669"/>
    <property type="project" value="UniProtKB-EC"/>
</dbReference>
<evidence type="ECO:0000259" key="16">
    <source>
        <dbReference type="Pfam" id="PF00122"/>
    </source>
</evidence>
<proteinExistence type="inferred from homology"/>
<dbReference type="OMA" id="LACLQFW"/>
<feature type="transmembrane region" description="Helical" evidence="14">
    <location>
        <begin position="1194"/>
        <end position="1213"/>
    </location>
</feature>
<keyword evidence="9 14" id="KW-1133">Transmembrane helix</keyword>
<dbReference type="SUPFAM" id="SSF56784">
    <property type="entry name" value="HAD-like"/>
    <property type="match status" value="1"/>
</dbReference>
<dbReference type="SFLD" id="SFLDG00002">
    <property type="entry name" value="C1.7:_P-type_atpase_like"/>
    <property type="match status" value="1"/>
</dbReference>
<dbReference type="EC" id="7.6.2.1" evidence="14"/>
<evidence type="ECO:0000259" key="18">
    <source>
        <dbReference type="Pfam" id="PF16212"/>
    </source>
</evidence>
<comment type="similarity">
    <text evidence="14">Belongs to the cation transport ATPase (P-type) (TC 3.A.3) family. Type IV subfamily.</text>
</comment>
<keyword evidence="4 13" id="KW-0479">Metal-binding</keyword>
<comment type="subcellular location">
    <subcellularLocation>
        <location evidence="2">Endomembrane system</location>
    </subcellularLocation>
    <subcellularLocation>
        <location evidence="1 14">Membrane</location>
        <topology evidence="1 14">Multi-pass membrane protein</topology>
    </subcellularLocation>
</comment>
<feature type="binding site" evidence="12">
    <location>
        <position position="679"/>
    </location>
    <ligand>
        <name>ATP</name>
        <dbReference type="ChEBI" id="CHEBI:30616"/>
    </ligand>
</feature>
<feature type="binding site" evidence="13">
    <location>
        <position position="955"/>
    </location>
    <ligand>
        <name>Mg(2+)</name>
        <dbReference type="ChEBI" id="CHEBI:18420"/>
    </ligand>
</feature>
<dbReference type="Pfam" id="PF16212">
    <property type="entry name" value="PhoLip_ATPase_C"/>
    <property type="match status" value="1"/>
</dbReference>
<feature type="binding site" evidence="12">
    <location>
        <position position="743"/>
    </location>
    <ligand>
        <name>ATP</name>
        <dbReference type="ChEBI" id="CHEBI:30616"/>
    </ligand>
</feature>
<dbReference type="InterPro" id="IPR032630">
    <property type="entry name" value="P_typ_ATPase_c"/>
</dbReference>
<feature type="domain" description="P-type ATPase C-terminal" evidence="18">
    <location>
        <begin position="996"/>
        <end position="1301"/>
    </location>
</feature>
<feature type="active site" description="4-aspartylphosphate intermediate" evidence="11">
    <location>
        <position position="548"/>
    </location>
</feature>
<dbReference type="SUPFAM" id="SSF81653">
    <property type="entry name" value="Calcium ATPase, transduction domain A"/>
    <property type="match status" value="1"/>
</dbReference>
<dbReference type="Pfam" id="PF00122">
    <property type="entry name" value="E1-E2_ATPase"/>
    <property type="match status" value="1"/>
</dbReference>
<dbReference type="EMBL" id="GG738847">
    <property type="protein sequence ID" value="EFC49675.1"/>
    <property type="molecule type" value="Genomic_DNA"/>
</dbReference>
<dbReference type="SUPFAM" id="SSF81660">
    <property type="entry name" value="Metal cation-transporting ATPase, ATP-binding domain N"/>
    <property type="match status" value="1"/>
</dbReference>
<dbReference type="InterPro" id="IPR036412">
    <property type="entry name" value="HAD-like_sf"/>
</dbReference>
<feature type="binding site" evidence="12">
    <location>
        <position position="549"/>
    </location>
    <ligand>
        <name>ATP</name>
        <dbReference type="ChEBI" id="CHEBI:30616"/>
    </ligand>
</feature>
<feature type="binding site" evidence="12">
    <location>
        <position position="922"/>
    </location>
    <ligand>
        <name>ATP</name>
        <dbReference type="ChEBI" id="CHEBI:30616"/>
    </ligand>
</feature>
<sequence length="1399" mass="157930">MNTNGGGTILSRTSVAASKGGWKSSNNDDDENSYPSTLTSSTINNSKTLEDDRDDGKDRSSTMKEVSSPSSSLSGGEIAYYQEEEISNNGDESNINYSDDYEQIQPSSVLVMEEFDSEQKGKRRIIYGNVESHCFEREQLIHEHYHDQELTEAIQIRKEFSRERNFNYPRYSDNTISNTKYRWYNFLWKSISAQFSLRMNQYFLALACLQFWKAASPTNPIYQKDSEINSKLVTIIRHGKTETIPSYQLQAGDIVYLQDDEQIRADMVLIHSSNVLKKEGFSTVTGGIAWVETSALDGESHYKEKKSIGAIQKLLTTSSGESEVSMVNDFSCIIECNAPNADLDHFKGEIIVPYKNRMDRFSVTSNNLLLQGTTLKSTASALAVVIYTGNETKIGMNRKEVEMKWTKMDNFINHVVVGIFIVQFSIGLAFGLIGNYLYFNNGKNMFYLNTAVDFQHSKLVTGYYILDVLEYFAEKILPYLIIPLRFTMLCSLMIPQSLKITSDVAKYIISMFFIPKDDLLCDAQGNRTSASNTSVAEDLGQIDYIFSDKTGTLTENLLTLSRVIVDGKVVDASVSHHPTSINTHKIGFLNEQCNFTESTLSFLRNLALCHTVYCDNSTSGSFLPHYRSSSPEEDAFVKYAAYQGVVLNYRDEERMILRIHSDANNFTLEEYNILKVIHFTSDRRRMSIIVKRISDDPNQCKYYIFCKGADDVICERMNNQANAEILQETLSHIQNLASKEGLRVMLMAGKELAMEEVTTFLETISQMEEGEQQPIVDSIEKEFLLHGATAMEDKLQEGVGECIDSLREAGISIWMLTGDKMETAVQIAHACHLVPSLHQDLIDISHLKGNSFSSVRDSLRIISEKYDELESNIFKCLVFEGRVLNFILDEQESTDLENVSTFLKLCKSVNACVSCRMTPKLKGKIVRLIKYPLSSEDSNNRLQSLSSPICLAIGDGGNDCNMILEADVGIGISSSAKIDQETHQEVNTESEHLQAVRAADFGIPRFSMLKRLLLVHGRNSYKRLALISQYTMYKSVVLAACQLVYNLLFTYFSGNTILQSHSLVFYNILYTSVVPFAFSMGDVRIGDLIRYITPASLKLGSANNGHSFEVSDMALEKIPELYRSSRRGETLTQTSLFLWFLNAAYQGFIIVLFTCFGIGYYGANILSRPQNFHENSLNIEISRFGKFKNDLEHINSLMIFIIVSVQYLTVMIMERCNHVKFHPGITQKPSPSLLNLRLSTVIMGLSICVFLIVNSMSFLGGNLGHLEGRLWRVFLVLGDYSLFYLVALIAISLCILPSLLVIWGVRDASFFLLLKNLKHLIGNGCSTYSTLSTSDSDEEESLDESDRLLLRYNVSAYIRQREEQFYSATDANSIDSEKLDQFYGKLRKLVRLSMGLSEL</sequence>
<dbReference type="Gene3D" id="3.40.1110.10">
    <property type="entry name" value="Calcium-transporting ATPase, cytoplasmic domain N"/>
    <property type="match status" value="1"/>
</dbReference>
<feature type="transmembrane region" description="Helical" evidence="14">
    <location>
        <begin position="1032"/>
        <end position="1052"/>
    </location>
</feature>
<dbReference type="FunFam" id="3.40.50.1000:FF:000001">
    <property type="entry name" value="Phospholipid-transporting ATPase IC"/>
    <property type="match status" value="1"/>
</dbReference>
<evidence type="ECO:0000256" key="13">
    <source>
        <dbReference type="PIRSR" id="PIRSR606539-3"/>
    </source>
</evidence>
<feature type="compositionally biased region" description="Polar residues" evidence="15">
    <location>
        <begin position="33"/>
        <end position="47"/>
    </location>
</feature>
<dbReference type="RefSeq" id="XP_002682419.1">
    <property type="nucleotide sequence ID" value="XM_002682373.1"/>
</dbReference>
<dbReference type="InterPro" id="IPR006539">
    <property type="entry name" value="P-type_ATPase_IV"/>
</dbReference>
<dbReference type="InterPro" id="IPR018303">
    <property type="entry name" value="ATPase_P-typ_P_site"/>
</dbReference>
<keyword evidence="5 12" id="KW-0547">Nucleotide-binding</keyword>